<dbReference type="AlphaFoldDB" id="X1VBT6"/>
<accession>X1VBT6</accession>
<organism evidence="1">
    <name type="scientific">marine sediment metagenome</name>
    <dbReference type="NCBI Taxonomy" id="412755"/>
    <lineage>
        <taxon>unclassified sequences</taxon>
        <taxon>metagenomes</taxon>
        <taxon>ecological metagenomes</taxon>
    </lineage>
</organism>
<reference evidence="1" key="1">
    <citation type="journal article" date="2014" name="Front. Microbiol.">
        <title>High frequency of phylogenetically diverse reductive dehalogenase-homologous genes in deep subseafloor sedimentary metagenomes.</title>
        <authorList>
            <person name="Kawai M."/>
            <person name="Futagami T."/>
            <person name="Toyoda A."/>
            <person name="Takaki Y."/>
            <person name="Nishi S."/>
            <person name="Hori S."/>
            <person name="Arai W."/>
            <person name="Tsubouchi T."/>
            <person name="Morono Y."/>
            <person name="Uchiyama I."/>
            <person name="Ito T."/>
            <person name="Fujiyama A."/>
            <person name="Inagaki F."/>
            <person name="Takami H."/>
        </authorList>
    </citation>
    <scope>NUCLEOTIDE SEQUENCE</scope>
    <source>
        <strain evidence="1">Expedition CK06-06</strain>
    </source>
</reference>
<dbReference type="EMBL" id="BARW01032797">
    <property type="protein sequence ID" value="GAJ03475.1"/>
    <property type="molecule type" value="Genomic_DNA"/>
</dbReference>
<proteinExistence type="predicted"/>
<feature type="non-terminal residue" evidence="1">
    <location>
        <position position="31"/>
    </location>
</feature>
<evidence type="ECO:0008006" key="2">
    <source>
        <dbReference type="Google" id="ProtNLM"/>
    </source>
</evidence>
<name>X1VBT6_9ZZZZ</name>
<gene>
    <name evidence="1" type="ORF">S12H4_51823</name>
</gene>
<protein>
    <recommendedName>
        <fullName evidence="2">Twin-arginine translocase subunit TatC</fullName>
    </recommendedName>
</protein>
<sequence length="31" mass="3785">MAKKQDKDNMSFLEHLEELRWHLVRSFLAIV</sequence>
<evidence type="ECO:0000313" key="1">
    <source>
        <dbReference type="EMBL" id="GAJ03475.1"/>
    </source>
</evidence>
<comment type="caution">
    <text evidence="1">The sequence shown here is derived from an EMBL/GenBank/DDBJ whole genome shotgun (WGS) entry which is preliminary data.</text>
</comment>